<keyword evidence="5" id="KW-0143">Chaperone</keyword>
<dbReference type="GO" id="GO:0044780">
    <property type="term" value="P:bacterial-type flagellum assembly"/>
    <property type="evidence" value="ECO:0007669"/>
    <property type="project" value="InterPro"/>
</dbReference>
<keyword evidence="4 6" id="KW-1005">Bacterial flagellum biogenesis</keyword>
<evidence type="ECO:0000256" key="5">
    <source>
        <dbReference type="ARBA" id="ARBA00023186"/>
    </source>
</evidence>
<gene>
    <name evidence="7" type="primary">fliS</name>
    <name evidence="7" type="ORF">LMG28138_00486</name>
</gene>
<dbReference type="InterPro" id="IPR036584">
    <property type="entry name" value="FliS_sf"/>
</dbReference>
<evidence type="ECO:0000256" key="6">
    <source>
        <dbReference type="PIRNR" id="PIRNR039090"/>
    </source>
</evidence>
<keyword evidence="7" id="KW-0282">Flagellum</keyword>
<dbReference type="AlphaFoldDB" id="A0A6S7AUM8"/>
<dbReference type="CDD" id="cd16098">
    <property type="entry name" value="FliS"/>
    <property type="match status" value="1"/>
</dbReference>
<sequence length="142" mass="15065">MYSSGQSGASAYSRVGMQTSVVDASPHRLIVLLYEGARKALAVARMAAQSGDIATKGRSIAHAIGIIGGGLQQALDLNAGGEIAQRLNQLYDYMTRRLTEASLKLDDTLIVEVDALLATLEDAWRTIGPEVSAPQMSAEFQA</sequence>
<dbReference type="NCBIfam" id="TIGR00208">
    <property type="entry name" value="fliS"/>
    <property type="match status" value="1"/>
</dbReference>
<comment type="similarity">
    <text evidence="2 6">Belongs to the FliS family.</text>
</comment>
<accession>A0A6S7AUM8</accession>
<dbReference type="PIRSF" id="PIRSF039090">
    <property type="entry name" value="Flis"/>
    <property type="match status" value="1"/>
</dbReference>
<reference evidence="7 8" key="1">
    <citation type="submission" date="2020-04" db="EMBL/GenBank/DDBJ databases">
        <authorList>
            <person name="De Canck E."/>
        </authorList>
    </citation>
    <scope>NUCLEOTIDE SEQUENCE [LARGE SCALE GENOMIC DNA]</scope>
    <source>
        <strain evidence="7 8">LMG 28138</strain>
    </source>
</reference>
<dbReference type="Proteomes" id="UP000494115">
    <property type="component" value="Unassembled WGS sequence"/>
</dbReference>
<evidence type="ECO:0000313" key="7">
    <source>
        <dbReference type="EMBL" id="CAB3778474.1"/>
    </source>
</evidence>
<dbReference type="SUPFAM" id="SSF101116">
    <property type="entry name" value="Flagellar export chaperone FliS"/>
    <property type="match status" value="1"/>
</dbReference>
<evidence type="ECO:0000313" key="8">
    <source>
        <dbReference type="Proteomes" id="UP000494115"/>
    </source>
</evidence>
<evidence type="ECO:0000256" key="4">
    <source>
        <dbReference type="ARBA" id="ARBA00022795"/>
    </source>
</evidence>
<evidence type="ECO:0000256" key="2">
    <source>
        <dbReference type="ARBA" id="ARBA00008787"/>
    </source>
</evidence>
<dbReference type="RefSeq" id="WP_175103053.1">
    <property type="nucleotide sequence ID" value="NZ_CADIKM010000002.1"/>
</dbReference>
<comment type="subcellular location">
    <subcellularLocation>
        <location evidence="1 6">Cytoplasm</location>
        <location evidence="1 6">Cytosol</location>
    </subcellularLocation>
</comment>
<keyword evidence="7" id="KW-0969">Cilium</keyword>
<keyword evidence="8" id="KW-1185">Reference proteome</keyword>
<keyword evidence="3 6" id="KW-0963">Cytoplasm</keyword>
<dbReference type="GO" id="GO:0005829">
    <property type="term" value="C:cytosol"/>
    <property type="evidence" value="ECO:0007669"/>
    <property type="project" value="UniProtKB-SubCell"/>
</dbReference>
<proteinExistence type="inferred from homology"/>
<dbReference type="Gene3D" id="1.20.120.340">
    <property type="entry name" value="Flagellar protein FliS"/>
    <property type="match status" value="1"/>
</dbReference>
<keyword evidence="7" id="KW-0966">Cell projection</keyword>
<dbReference type="EMBL" id="CADIKM010000002">
    <property type="protein sequence ID" value="CAB3778474.1"/>
    <property type="molecule type" value="Genomic_DNA"/>
</dbReference>
<dbReference type="GO" id="GO:0071973">
    <property type="term" value="P:bacterial-type flagellum-dependent cell motility"/>
    <property type="evidence" value="ECO:0007669"/>
    <property type="project" value="TreeGrafter"/>
</dbReference>
<name>A0A6S7AUM8_9BURK</name>
<dbReference type="PANTHER" id="PTHR34773:SF1">
    <property type="entry name" value="FLAGELLAR SECRETION CHAPERONE FLIS"/>
    <property type="match status" value="1"/>
</dbReference>
<organism evidence="7 8">
    <name type="scientific">Pararobbsia alpina</name>
    <dbReference type="NCBI Taxonomy" id="621374"/>
    <lineage>
        <taxon>Bacteria</taxon>
        <taxon>Pseudomonadati</taxon>
        <taxon>Pseudomonadota</taxon>
        <taxon>Betaproteobacteria</taxon>
        <taxon>Burkholderiales</taxon>
        <taxon>Burkholderiaceae</taxon>
        <taxon>Pararobbsia</taxon>
    </lineage>
</organism>
<dbReference type="InterPro" id="IPR003713">
    <property type="entry name" value="FliS"/>
</dbReference>
<dbReference type="PANTHER" id="PTHR34773">
    <property type="entry name" value="FLAGELLAR SECRETION CHAPERONE FLIS"/>
    <property type="match status" value="1"/>
</dbReference>
<dbReference type="Pfam" id="PF02561">
    <property type="entry name" value="FliS"/>
    <property type="match status" value="1"/>
</dbReference>
<evidence type="ECO:0000256" key="1">
    <source>
        <dbReference type="ARBA" id="ARBA00004514"/>
    </source>
</evidence>
<evidence type="ECO:0000256" key="3">
    <source>
        <dbReference type="ARBA" id="ARBA00022490"/>
    </source>
</evidence>
<protein>
    <recommendedName>
        <fullName evidence="6">Flagellar secretion chaperone FliS</fullName>
    </recommendedName>
</protein>